<name>X1TM01_9ZZZZ</name>
<gene>
    <name evidence="1" type="ORF">S12H4_28802</name>
</gene>
<accession>X1TM01</accession>
<reference evidence="1" key="1">
    <citation type="journal article" date="2014" name="Front. Microbiol.">
        <title>High frequency of phylogenetically diverse reductive dehalogenase-homologous genes in deep subseafloor sedimentary metagenomes.</title>
        <authorList>
            <person name="Kawai M."/>
            <person name="Futagami T."/>
            <person name="Toyoda A."/>
            <person name="Takaki Y."/>
            <person name="Nishi S."/>
            <person name="Hori S."/>
            <person name="Arai W."/>
            <person name="Tsubouchi T."/>
            <person name="Morono Y."/>
            <person name="Uchiyama I."/>
            <person name="Ito T."/>
            <person name="Fujiyama A."/>
            <person name="Inagaki F."/>
            <person name="Takami H."/>
        </authorList>
    </citation>
    <scope>NUCLEOTIDE SEQUENCE</scope>
    <source>
        <strain evidence="1">Expedition CK06-06</strain>
    </source>
</reference>
<dbReference type="AlphaFoldDB" id="X1TM01"/>
<sequence length="52" mass="6047">MRKLIVMNDPEFSAGSVHIAHVPVTNPTPQEWTYNAELYLWKDGIKYNVSER</sequence>
<evidence type="ECO:0000313" key="1">
    <source>
        <dbReference type="EMBL" id="GAI92391.1"/>
    </source>
</evidence>
<proteinExistence type="predicted"/>
<protein>
    <submittedName>
        <fullName evidence="1">Uncharacterized protein</fullName>
    </submittedName>
</protein>
<feature type="non-terminal residue" evidence="1">
    <location>
        <position position="52"/>
    </location>
</feature>
<organism evidence="1">
    <name type="scientific">marine sediment metagenome</name>
    <dbReference type="NCBI Taxonomy" id="412755"/>
    <lineage>
        <taxon>unclassified sequences</taxon>
        <taxon>metagenomes</taxon>
        <taxon>ecological metagenomes</taxon>
    </lineage>
</organism>
<comment type="caution">
    <text evidence="1">The sequence shown here is derived from an EMBL/GenBank/DDBJ whole genome shotgun (WGS) entry which is preliminary data.</text>
</comment>
<dbReference type="EMBL" id="BARW01016551">
    <property type="protein sequence ID" value="GAI92391.1"/>
    <property type="molecule type" value="Genomic_DNA"/>
</dbReference>